<feature type="compositionally biased region" description="Basic residues" evidence="1">
    <location>
        <begin position="52"/>
        <end position="63"/>
    </location>
</feature>
<gene>
    <name evidence="2" type="ORF">DFH07DRAFT_964251</name>
</gene>
<feature type="compositionally biased region" description="Basic and acidic residues" evidence="1">
    <location>
        <begin position="200"/>
        <end position="212"/>
    </location>
</feature>
<accession>A0AAD7IJ29</accession>
<feature type="region of interest" description="Disordered" evidence="1">
    <location>
        <begin position="1"/>
        <end position="111"/>
    </location>
</feature>
<dbReference type="AlphaFoldDB" id="A0AAD7IJ29"/>
<dbReference type="EMBL" id="JARJLG010000114">
    <property type="protein sequence ID" value="KAJ7743010.1"/>
    <property type="molecule type" value="Genomic_DNA"/>
</dbReference>
<evidence type="ECO:0000256" key="1">
    <source>
        <dbReference type="SAM" id="MobiDB-lite"/>
    </source>
</evidence>
<sequence>MAFDPNHHHQNLPGGSTPRTAGLVHPRPTEDTPPHSDSSLEGSGRPAVTRSPHTRRVVKRSRNTRPELEAITYANLATPTTLLPAGPNVEEPSEENPAPPDAPSEETPAERLTDELIETLRLAGRMVSELNHMVPPGTPYHWRLAHFADQLHSQIGTLPEADDQDDAAPTPALTTYASVATPRDPRTDPRSTPPPGMHSTRPDRPSSPRKADAPPPTKASKQQKAALPSQRQPCHSPQRLTLHWTASPPTIDQRPSVTALAAVLGDATFKHHCPGHIQGVNWTRNGNLVIHTHAPYTASQLASTHGKAVMEVVRRECGQFLGPAVLETDSPWVQVVVHDIPARPLVDSLKFEREDFWAALESTGNGATEVKAIRVLCHNADLTSQEKLSMRLTFSDAGAARRMLSSGAFFFGTHCRTSRYRPRS</sequence>
<keyword evidence="3" id="KW-1185">Reference proteome</keyword>
<feature type="region of interest" description="Disordered" evidence="1">
    <location>
        <begin position="159"/>
        <end position="236"/>
    </location>
</feature>
<reference evidence="2" key="1">
    <citation type="submission" date="2023-03" db="EMBL/GenBank/DDBJ databases">
        <title>Massive genome expansion in bonnet fungi (Mycena s.s.) driven by repeated elements and novel gene families across ecological guilds.</title>
        <authorList>
            <consortium name="Lawrence Berkeley National Laboratory"/>
            <person name="Harder C.B."/>
            <person name="Miyauchi S."/>
            <person name="Viragh M."/>
            <person name="Kuo A."/>
            <person name="Thoen E."/>
            <person name="Andreopoulos B."/>
            <person name="Lu D."/>
            <person name="Skrede I."/>
            <person name="Drula E."/>
            <person name="Henrissat B."/>
            <person name="Morin E."/>
            <person name="Kohler A."/>
            <person name="Barry K."/>
            <person name="LaButti K."/>
            <person name="Morin E."/>
            <person name="Salamov A."/>
            <person name="Lipzen A."/>
            <person name="Mereny Z."/>
            <person name="Hegedus B."/>
            <person name="Baldrian P."/>
            <person name="Stursova M."/>
            <person name="Weitz H."/>
            <person name="Taylor A."/>
            <person name="Grigoriev I.V."/>
            <person name="Nagy L.G."/>
            <person name="Martin F."/>
            <person name="Kauserud H."/>
        </authorList>
    </citation>
    <scope>NUCLEOTIDE SEQUENCE</scope>
    <source>
        <strain evidence="2">CBHHK188m</strain>
    </source>
</reference>
<proteinExistence type="predicted"/>
<protein>
    <submittedName>
        <fullName evidence="2">Uncharacterized protein</fullName>
    </submittedName>
</protein>
<name>A0AAD7IJ29_9AGAR</name>
<evidence type="ECO:0000313" key="2">
    <source>
        <dbReference type="EMBL" id="KAJ7743010.1"/>
    </source>
</evidence>
<comment type="caution">
    <text evidence="2">The sequence shown here is derived from an EMBL/GenBank/DDBJ whole genome shotgun (WGS) entry which is preliminary data.</text>
</comment>
<feature type="compositionally biased region" description="Polar residues" evidence="1">
    <location>
        <begin position="219"/>
        <end position="236"/>
    </location>
</feature>
<organism evidence="2 3">
    <name type="scientific">Mycena maculata</name>
    <dbReference type="NCBI Taxonomy" id="230809"/>
    <lineage>
        <taxon>Eukaryota</taxon>
        <taxon>Fungi</taxon>
        <taxon>Dikarya</taxon>
        <taxon>Basidiomycota</taxon>
        <taxon>Agaricomycotina</taxon>
        <taxon>Agaricomycetes</taxon>
        <taxon>Agaricomycetidae</taxon>
        <taxon>Agaricales</taxon>
        <taxon>Marasmiineae</taxon>
        <taxon>Mycenaceae</taxon>
        <taxon>Mycena</taxon>
    </lineage>
</organism>
<evidence type="ECO:0000313" key="3">
    <source>
        <dbReference type="Proteomes" id="UP001215280"/>
    </source>
</evidence>
<dbReference type="Proteomes" id="UP001215280">
    <property type="component" value="Unassembled WGS sequence"/>
</dbReference>